<sequence>MASLGAKIRFLITAGVGFFADGYLNLTIGLVVPVLGYLYYQDGKVPAVSSDIIKGGLSLGMVVGQLVFGVLSDVWGRHNIYGKELLLTIFGTLMVILLPWKGMSTHSVTAWVAVFRVVTGVGIGADYPLSSSLSAEKSPFGSRAIQVLAVFANIGLGNIAAGVVFLILLKAFEGSIADNQNHLEWVWRLLLGIGIVPAAFTLYARLTITETQPYKQYVCDESNGQKRGFTKQWKDFREYFSQWRHAKVLFATAASWFLFDIAYYGINLNQSIILGRIGYAKGATPFQTLYNTAVGNIIVQAAGFCPGFYVGIFLPDRIGRTRQQLYACIAVCILYAIWAGISTPSAHTSTAGLMVIFTISQFLLTVGPNCTTFLIPAEVFPTRVRGTAHGISAAAGKCGAILTSFAFGTVEDAISLEGVLGLFSGVMLLTALVTLLIPESKGLSLEAIERGALYGDNDPIENGIDGSVTGSITHVHVGATGNGSMDKVI</sequence>
<keyword evidence="2 5" id="KW-0812">Transmembrane</keyword>
<dbReference type="GO" id="GO:0022857">
    <property type="term" value="F:transmembrane transporter activity"/>
    <property type="evidence" value="ECO:0007669"/>
    <property type="project" value="InterPro"/>
</dbReference>
<dbReference type="InterPro" id="IPR005829">
    <property type="entry name" value="Sugar_transporter_CS"/>
</dbReference>
<feature type="transmembrane region" description="Helical" evidence="5">
    <location>
        <begin position="293"/>
        <end position="313"/>
    </location>
</feature>
<dbReference type="CDD" id="cd17364">
    <property type="entry name" value="MFS_PhT"/>
    <property type="match status" value="1"/>
</dbReference>
<evidence type="ECO:0000256" key="2">
    <source>
        <dbReference type="ARBA" id="ARBA00022692"/>
    </source>
</evidence>
<protein>
    <submittedName>
        <fullName evidence="6">Uncharacterized protein</fullName>
    </submittedName>
</protein>
<accession>A0A9W9HES0</accession>
<gene>
    <name evidence="6" type="ORF">N7476_007518</name>
</gene>
<reference evidence="6" key="2">
    <citation type="journal article" date="2023" name="IMA Fungus">
        <title>Comparative genomic study of the Penicillium genus elucidates a diverse pangenome and 15 lateral gene transfer events.</title>
        <authorList>
            <person name="Petersen C."/>
            <person name="Sorensen T."/>
            <person name="Nielsen M.R."/>
            <person name="Sondergaard T.E."/>
            <person name="Sorensen J.L."/>
            <person name="Fitzpatrick D.A."/>
            <person name="Frisvad J.C."/>
            <person name="Nielsen K.L."/>
        </authorList>
    </citation>
    <scope>NUCLEOTIDE SEQUENCE</scope>
    <source>
        <strain evidence="6">IBT 21472</strain>
    </source>
</reference>
<name>A0A9W9HES0_9EURO</name>
<dbReference type="GO" id="GO:0016020">
    <property type="term" value="C:membrane"/>
    <property type="evidence" value="ECO:0007669"/>
    <property type="project" value="UniProtKB-SubCell"/>
</dbReference>
<feature type="transmembrane region" description="Helical" evidence="5">
    <location>
        <begin position="12"/>
        <end position="40"/>
    </location>
</feature>
<feature type="transmembrane region" description="Helical" evidence="5">
    <location>
        <begin position="419"/>
        <end position="437"/>
    </location>
</feature>
<feature type="transmembrane region" description="Helical" evidence="5">
    <location>
        <begin position="353"/>
        <end position="375"/>
    </location>
</feature>
<evidence type="ECO:0000256" key="1">
    <source>
        <dbReference type="ARBA" id="ARBA00004141"/>
    </source>
</evidence>
<dbReference type="EMBL" id="JAPZBO010000007">
    <property type="protein sequence ID" value="KAJ5311658.1"/>
    <property type="molecule type" value="Genomic_DNA"/>
</dbReference>
<keyword evidence="4 5" id="KW-0472">Membrane</keyword>
<feature type="transmembrane region" description="Helical" evidence="5">
    <location>
        <begin position="325"/>
        <end position="341"/>
    </location>
</feature>
<feature type="transmembrane region" description="Helical" evidence="5">
    <location>
        <begin position="147"/>
        <end position="169"/>
    </location>
</feature>
<proteinExistence type="predicted"/>
<feature type="transmembrane region" description="Helical" evidence="5">
    <location>
        <begin position="108"/>
        <end position="127"/>
    </location>
</feature>
<dbReference type="PROSITE" id="PS50850">
    <property type="entry name" value="MFS"/>
    <property type="match status" value="1"/>
</dbReference>
<dbReference type="Pfam" id="PF00083">
    <property type="entry name" value="Sugar_tr"/>
    <property type="match status" value="1"/>
</dbReference>
<feature type="transmembrane region" description="Helical" evidence="5">
    <location>
        <begin position="387"/>
        <end position="407"/>
    </location>
</feature>
<keyword evidence="3 5" id="KW-1133">Transmembrane helix</keyword>
<dbReference type="SUPFAM" id="SSF103473">
    <property type="entry name" value="MFS general substrate transporter"/>
    <property type="match status" value="1"/>
</dbReference>
<dbReference type="OrthoDB" id="433512at2759"/>
<evidence type="ECO:0000313" key="6">
    <source>
        <dbReference type="EMBL" id="KAJ5311658.1"/>
    </source>
</evidence>
<reference evidence="6" key="1">
    <citation type="submission" date="2022-12" db="EMBL/GenBank/DDBJ databases">
        <authorList>
            <person name="Petersen C."/>
        </authorList>
    </citation>
    <scope>NUCLEOTIDE SEQUENCE</scope>
    <source>
        <strain evidence="6">IBT 21472</strain>
    </source>
</reference>
<dbReference type="Proteomes" id="UP001147746">
    <property type="component" value="Unassembled WGS sequence"/>
</dbReference>
<evidence type="ECO:0000256" key="3">
    <source>
        <dbReference type="ARBA" id="ARBA00022989"/>
    </source>
</evidence>
<dbReference type="PROSITE" id="PS00217">
    <property type="entry name" value="SUGAR_TRANSPORT_2"/>
    <property type="match status" value="1"/>
</dbReference>
<feature type="transmembrane region" description="Helical" evidence="5">
    <location>
        <begin position="185"/>
        <end position="206"/>
    </location>
</feature>
<dbReference type="InterPro" id="IPR036259">
    <property type="entry name" value="MFS_trans_sf"/>
</dbReference>
<dbReference type="AlphaFoldDB" id="A0A9W9HES0"/>
<evidence type="ECO:0000256" key="5">
    <source>
        <dbReference type="SAM" id="Phobius"/>
    </source>
</evidence>
<comment type="caution">
    <text evidence="6">The sequence shown here is derived from an EMBL/GenBank/DDBJ whole genome shotgun (WGS) entry which is preliminary data.</text>
</comment>
<feature type="transmembrane region" description="Helical" evidence="5">
    <location>
        <begin position="248"/>
        <end position="266"/>
    </location>
</feature>
<comment type="subcellular location">
    <subcellularLocation>
        <location evidence="1">Membrane</location>
        <topology evidence="1">Multi-pass membrane protein</topology>
    </subcellularLocation>
</comment>
<dbReference type="PANTHER" id="PTHR24064">
    <property type="entry name" value="SOLUTE CARRIER FAMILY 22 MEMBER"/>
    <property type="match status" value="1"/>
</dbReference>
<evidence type="ECO:0000256" key="4">
    <source>
        <dbReference type="ARBA" id="ARBA00023136"/>
    </source>
</evidence>
<keyword evidence="7" id="KW-1185">Reference proteome</keyword>
<organism evidence="6 7">
    <name type="scientific">Penicillium atrosanguineum</name>
    <dbReference type="NCBI Taxonomy" id="1132637"/>
    <lineage>
        <taxon>Eukaryota</taxon>
        <taxon>Fungi</taxon>
        <taxon>Dikarya</taxon>
        <taxon>Ascomycota</taxon>
        <taxon>Pezizomycotina</taxon>
        <taxon>Eurotiomycetes</taxon>
        <taxon>Eurotiomycetidae</taxon>
        <taxon>Eurotiales</taxon>
        <taxon>Aspergillaceae</taxon>
        <taxon>Penicillium</taxon>
    </lineage>
</organism>
<dbReference type="Gene3D" id="1.20.1250.20">
    <property type="entry name" value="MFS general substrate transporter like domains"/>
    <property type="match status" value="1"/>
</dbReference>
<feature type="transmembrane region" description="Helical" evidence="5">
    <location>
        <begin position="84"/>
        <end position="102"/>
    </location>
</feature>
<evidence type="ECO:0000313" key="7">
    <source>
        <dbReference type="Proteomes" id="UP001147746"/>
    </source>
</evidence>
<dbReference type="InterPro" id="IPR020846">
    <property type="entry name" value="MFS_dom"/>
</dbReference>
<feature type="transmembrane region" description="Helical" evidence="5">
    <location>
        <begin position="52"/>
        <end position="72"/>
    </location>
</feature>
<dbReference type="InterPro" id="IPR005828">
    <property type="entry name" value="MFS_sugar_transport-like"/>
</dbReference>